<feature type="domain" description="Metallo-beta-lactamase" evidence="1">
    <location>
        <begin position="85"/>
        <end position="258"/>
    </location>
</feature>
<protein>
    <submittedName>
        <fullName evidence="2">Phosphoribosyl 1,2-cyclic phosphodiesterase</fullName>
    </submittedName>
</protein>
<accession>A0A1H2Z0B4</accession>
<proteinExistence type="predicted"/>
<dbReference type="SUPFAM" id="SSF56281">
    <property type="entry name" value="Metallo-hydrolase/oxidoreductase"/>
    <property type="match status" value="1"/>
</dbReference>
<dbReference type="AlphaFoldDB" id="A0A1H2Z0B4"/>
<organism evidence="2 3">
    <name type="scientific">Albimonas donghaensis</name>
    <dbReference type="NCBI Taxonomy" id="356660"/>
    <lineage>
        <taxon>Bacteria</taxon>
        <taxon>Pseudomonadati</taxon>
        <taxon>Pseudomonadota</taxon>
        <taxon>Alphaproteobacteria</taxon>
        <taxon>Rhodobacterales</taxon>
        <taxon>Paracoccaceae</taxon>
        <taxon>Albimonas</taxon>
    </lineage>
</organism>
<dbReference type="PANTHER" id="PTHR42663">
    <property type="entry name" value="HYDROLASE C777.06C-RELATED-RELATED"/>
    <property type="match status" value="1"/>
</dbReference>
<name>A0A1H2Z0B4_9RHOB</name>
<dbReference type="PANTHER" id="PTHR42663:SF4">
    <property type="entry name" value="SLL1036 PROTEIN"/>
    <property type="match status" value="1"/>
</dbReference>
<dbReference type="RefSeq" id="WP_092681665.1">
    <property type="nucleotide sequence ID" value="NZ_FNMZ01000003.1"/>
</dbReference>
<dbReference type="Pfam" id="PF12706">
    <property type="entry name" value="Lactamase_B_2"/>
    <property type="match status" value="1"/>
</dbReference>
<evidence type="ECO:0000313" key="3">
    <source>
        <dbReference type="Proteomes" id="UP000199118"/>
    </source>
</evidence>
<dbReference type="STRING" id="356660.SAMN05444336_103322"/>
<sequence>MTPDGSDPASETLRLTLWGVGGSAPTGRAARTGFGGDTICFEIRRERAGVPDPMALVIDLGSGARDLGKALSREAAEAGRPAEAEILISHLHLDHIVGAPFFAPFYQTDARLALRCGLHADPDETREALRTFASPPYFPIKPLGAAHVAWASFAPGETIEAAGLTVRTIALNHPGGCCGFRIESPAGDICVIGDHEAGVPEIDAAVEAFVDGAALMLFDATYCDSELHAHRGWGHSSWQQGVALTRAAGVGRTLLYHHQPELDDAQLMAREEAATAISDRVSFARQGMTWRVTNGKAGRA</sequence>
<dbReference type="Gene3D" id="3.60.15.10">
    <property type="entry name" value="Ribonuclease Z/Hydroxyacylglutathione hydrolase-like"/>
    <property type="match status" value="1"/>
</dbReference>
<dbReference type="EMBL" id="FNMZ01000003">
    <property type="protein sequence ID" value="SDX10755.1"/>
    <property type="molecule type" value="Genomic_DNA"/>
</dbReference>
<dbReference type="CDD" id="cd07715">
    <property type="entry name" value="TaR3-like_MBL-fold"/>
    <property type="match status" value="1"/>
</dbReference>
<dbReference type="InterPro" id="IPR001279">
    <property type="entry name" value="Metallo-B-lactamas"/>
</dbReference>
<gene>
    <name evidence="2" type="ORF">SAMN05444336_103322</name>
</gene>
<evidence type="ECO:0000313" key="2">
    <source>
        <dbReference type="EMBL" id="SDX10755.1"/>
    </source>
</evidence>
<reference evidence="2 3" key="1">
    <citation type="submission" date="2016-10" db="EMBL/GenBank/DDBJ databases">
        <authorList>
            <person name="de Groot N.N."/>
        </authorList>
    </citation>
    <scope>NUCLEOTIDE SEQUENCE [LARGE SCALE GENOMIC DNA]</scope>
    <source>
        <strain evidence="2 3">DSM 17890</strain>
    </source>
</reference>
<dbReference type="Proteomes" id="UP000199118">
    <property type="component" value="Unassembled WGS sequence"/>
</dbReference>
<keyword evidence="3" id="KW-1185">Reference proteome</keyword>
<dbReference type="InterPro" id="IPR036866">
    <property type="entry name" value="RibonucZ/Hydroxyglut_hydro"/>
</dbReference>
<dbReference type="OrthoDB" id="9803916at2"/>
<evidence type="ECO:0000259" key="1">
    <source>
        <dbReference type="Pfam" id="PF12706"/>
    </source>
</evidence>